<feature type="compositionally biased region" description="Low complexity" evidence="1">
    <location>
        <begin position="68"/>
        <end position="90"/>
    </location>
</feature>
<keyword evidence="2" id="KW-0732">Signal</keyword>
<comment type="caution">
    <text evidence="3">The sequence shown here is derived from an EMBL/GenBank/DDBJ whole genome shotgun (WGS) entry which is preliminary data.</text>
</comment>
<proteinExistence type="predicted"/>
<organism evidence="3 4">
    <name type="scientific">Buchananella hordeovulneris</name>
    <dbReference type="NCBI Taxonomy" id="52770"/>
    <lineage>
        <taxon>Bacteria</taxon>
        <taxon>Bacillati</taxon>
        <taxon>Actinomycetota</taxon>
        <taxon>Actinomycetes</taxon>
        <taxon>Actinomycetales</taxon>
        <taxon>Actinomycetaceae</taxon>
        <taxon>Buchananella</taxon>
    </lineage>
</organism>
<dbReference type="STRING" id="52770.BSZ40_05475"/>
<gene>
    <name evidence="3" type="ORF">BSZ40_05475</name>
</gene>
<feature type="region of interest" description="Disordered" evidence="1">
    <location>
        <begin position="61"/>
        <end position="99"/>
    </location>
</feature>
<evidence type="ECO:0000256" key="1">
    <source>
        <dbReference type="SAM" id="MobiDB-lite"/>
    </source>
</evidence>
<evidence type="ECO:0000313" key="3">
    <source>
        <dbReference type="EMBL" id="OKL51932.1"/>
    </source>
</evidence>
<evidence type="ECO:0000256" key="2">
    <source>
        <dbReference type="SAM" id="SignalP"/>
    </source>
</evidence>
<feature type="signal peptide" evidence="2">
    <location>
        <begin position="1"/>
        <end position="18"/>
    </location>
</feature>
<sequence>MRMPLRAVALATAACLLAACQVSLEREADQGAPTASATGQAGAGRAARLQDLQARTRDLLGQSRSRQAVPSLPPGSASPAPGAAAPDAMPATPPATQGVEITAGGSIEDELGLHEEEPLGGQARRDWLQEAADLQVQGAGGELVLGDSHKTTIISGNLSRLTVQGQFQEIVVDDLGAAEIVGNYNTIWTRSLQEASILGDFNRVYWLGGAEPAVTINGRFNETGVN</sequence>
<reference evidence="4" key="1">
    <citation type="submission" date="2016-12" db="EMBL/GenBank/DDBJ databases">
        <authorList>
            <person name="Meng X."/>
        </authorList>
    </citation>
    <scope>NUCLEOTIDE SEQUENCE [LARGE SCALE GENOMIC DNA]</scope>
    <source>
        <strain evidence="4">DSM 20732</strain>
    </source>
</reference>
<feature type="chain" id="PRO_5043148795" description="DUF3060 domain-containing protein" evidence="2">
    <location>
        <begin position="19"/>
        <end position="226"/>
    </location>
</feature>
<evidence type="ECO:0000313" key="4">
    <source>
        <dbReference type="Proteomes" id="UP000185612"/>
    </source>
</evidence>
<name>A0A1Q5PWT9_9ACTO</name>
<dbReference type="Proteomes" id="UP000185612">
    <property type="component" value="Unassembled WGS sequence"/>
</dbReference>
<evidence type="ECO:0008006" key="5">
    <source>
        <dbReference type="Google" id="ProtNLM"/>
    </source>
</evidence>
<dbReference type="EMBL" id="MQVS01000004">
    <property type="protein sequence ID" value="OKL51932.1"/>
    <property type="molecule type" value="Genomic_DNA"/>
</dbReference>
<dbReference type="PROSITE" id="PS51257">
    <property type="entry name" value="PROKAR_LIPOPROTEIN"/>
    <property type="match status" value="1"/>
</dbReference>
<accession>A0A1Q5PWT9</accession>
<keyword evidence="4" id="KW-1185">Reference proteome</keyword>
<dbReference type="AlphaFoldDB" id="A0A1Q5PWT9"/>
<dbReference type="RefSeq" id="WP_073824090.1">
    <property type="nucleotide sequence ID" value="NZ_MQVS01000004.1"/>
</dbReference>
<protein>
    <recommendedName>
        <fullName evidence="5">DUF3060 domain-containing protein</fullName>
    </recommendedName>
</protein>